<proteinExistence type="predicted"/>
<comment type="caution">
    <text evidence="1">The sequence shown here is derived from an EMBL/GenBank/DDBJ whole genome shotgun (WGS) entry which is preliminary data.</text>
</comment>
<evidence type="ECO:0000313" key="2">
    <source>
        <dbReference type="Proteomes" id="UP001234297"/>
    </source>
</evidence>
<keyword evidence="2" id="KW-1185">Reference proteome</keyword>
<protein>
    <submittedName>
        <fullName evidence="1">Uncharacterized protein</fullName>
    </submittedName>
</protein>
<dbReference type="EMBL" id="CM056817">
    <property type="protein sequence ID" value="KAJ8620737.1"/>
    <property type="molecule type" value="Genomic_DNA"/>
</dbReference>
<reference evidence="1 2" key="1">
    <citation type="journal article" date="2022" name="Hortic Res">
        <title>A haplotype resolved chromosomal level avocado genome allows analysis of novel avocado genes.</title>
        <authorList>
            <person name="Nath O."/>
            <person name="Fletcher S.J."/>
            <person name="Hayward A."/>
            <person name="Shaw L.M."/>
            <person name="Masouleh A.K."/>
            <person name="Furtado A."/>
            <person name="Henry R.J."/>
            <person name="Mitter N."/>
        </authorList>
    </citation>
    <scope>NUCLEOTIDE SEQUENCE [LARGE SCALE GENOMIC DNA]</scope>
    <source>
        <strain evidence="2">cv. Hass</strain>
    </source>
</reference>
<name>A0ACC2KI89_PERAE</name>
<dbReference type="Proteomes" id="UP001234297">
    <property type="component" value="Chromosome 9"/>
</dbReference>
<gene>
    <name evidence="1" type="ORF">MRB53_029266</name>
</gene>
<evidence type="ECO:0000313" key="1">
    <source>
        <dbReference type="EMBL" id="KAJ8620737.1"/>
    </source>
</evidence>
<accession>A0ACC2KI89</accession>
<sequence length="206" mass="22125">MAVAGPQFYMDEKLKLSKKEGRGGGGSFMRNSSHGMCSFTRKCSSLVKEQRARAKRRGGSTIGGSRVLHEVTVSCGNKVGVLTTETVNLGACGRQRHDDPAQDSVKRCGAQQGAGRDASSVVNGHISRQMGPREFMVLRLLASYIGSRVANGRQQEHERGWSKVLRGSRAHGLAVVGSAATSEWGAVHVGGVMAVRSTISWFLEMH</sequence>
<organism evidence="1 2">
    <name type="scientific">Persea americana</name>
    <name type="common">Avocado</name>
    <dbReference type="NCBI Taxonomy" id="3435"/>
    <lineage>
        <taxon>Eukaryota</taxon>
        <taxon>Viridiplantae</taxon>
        <taxon>Streptophyta</taxon>
        <taxon>Embryophyta</taxon>
        <taxon>Tracheophyta</taxon>
        <taxon>Spermatophyta</taxon>
        <taxon>Magnoliopsida</taxon>
        <taxon>Magnoliidae</taxon>
        <taxon>Laurales</taxon>
        <taxon>Lauraceae</taxon>
        <taxon>Persea</taxon>
    </lineage>
</organism>